<name>J0CAM7_RHILT</name>
<dbReference type="InterPro" id="IPR014284">
    <property type="entry name" value="RNA_pol_sigma-70_dom"/>
</dbReference>
<evidence type="ECO:0000256" key="3">
    <source>
        <dbReference type="ARBA" id="ARBA00023082"/>
    </source>
</evidence>
<dbReference type="GO" id="GO:0016987">
    <property type="term" value="F:sigma factor activity"/>
    <property type="evidence" value="ECO:0007669"/>
    <property type="project" value="UniProtKB-KW"/>
</dbReference>
<sequence length="200" mass="22079">MASAATGTLPNLDHRSLDCRGLDHQKAAGVKTPAPESFEGQILALLPSLRRYSRSLTRSDADGEDLLQDCVEKVLARRGQWRGLNLRGWVLTIMTNLYRNGRRGRARDGLVELDAAGDMAAPEPPADPLERARLDNALNSLSEEHRAVLMLVVIEGYSYSEVAASLDIPIGTVMSRLSRARQRVAERLKADNVITLRRPK</sequence>
<dbReference type="SUPFAM" id="SSF88946">
    <property type="entry name" value="Sigma2 domain of RNA polymerase sigma factors"/>
    <property type="match status" value="1"/>
</dbReference>
<dbReference type="InterPro" id="IPR013249">
    <property type="entry name" value="RNA_pol_sigma70_r4_t2"/>
</dbReference>
<dbReference type="SUPFAM" id="SSF88659">
    <property type="entry name" value="Sigma3 and sigma4 domains of RNA polymerase sigma factors"/>
    <property type="match status" value="1"/>
</dbReference>
<dbReference type="Gene3D" id="1.10.10.10">
    <property type="entry name" value="Winged helix-like DNA-binding domain superfamily/Winged helix DNA-binding domain"/>
    <property type="match status" value="1"/>
</dbReference>
<feature type="domain" description="RNA polymerase sigma factor 70 region 4 type 2" evidence="5">
    <location>
        <begin position="132"/>
        <end position="183"/>
    </location>
</feature>
<dbReference type="InterPro" id="IPR036388">
    <property type="entry name" value="WH-like_DNA-bd_sf"/>
</dbReference>
<comment type="similarity">
    <text evidence="1">Belongs to the sigma-70 factor family. ECF subfamily.</text>
</comment>
<dbReference type="InterPro" id="IPR053866">
    <property type="entry name" value="PhyR_sigma2"/>
</dbReference>
<evidence type="ECO:0000313" key="8">
    <source>
        <dbReference type="Proteomes" id="UP000005732"/>
    </source>
</evidence>
<feature type="domain" description="PhyR sigma2" evidence="6">
    <location>
        <begin position="43"/>
        <end position="94"/>
    </location>
</feature>
<dbReference type="GO" id="GO:0003677">
    <property type="term" value="F:DNA binding"/>
    <property type="evidence" value="ECO:0007669"/>
    <property type="project" value="InterPro"/>
</dbReference>
<keyword evidence="3" id="KW-0731">Sigma factor</keyword>
<proteinExistence type="inferred from homology"/>
<dbReference type="Pfam" id="PF22029">
    <property type="entry name" value="PhyR_sigma2"/>
    <property type="match status" value="1"/>
</dbReference>
<evidence type="ECO:0000259" key="6">
    <source>
        <dbReference type="Pfam" id="PF22029"/>
    </source>
</evidence>
<dbReference type="GO" id="GO:0006352">
    <property type="term" value="P:DNA-templated transcription initiation"/>
    <property type="evidence" value="ECO:0007669"/>
    <property type="project" value="InterPro"/>
</dbReference>
<dbReference type="PANTHER" id="PTHR43133">
    <property type="entry name" value="RNA POLYMERASE ECF-TYPE SIGMA FACTO"/>
    <property type="match status" value="1"/>
</dbReference>
<dbReference type="Proteomes" id="UP000005732">
    <property type="component" value="Unassembled WGS sequence"/>
</dbReference>
<dbReference type="NCBIfam" id="TIGR02937">
    <property type="entry name" value="sigma70-ECF"/>
    <property type="match status" value="1"/>
</dbReference>
<evidence type="ECO:0000313" key="7">
    <source>
        <dbReference type="EMBL" id="EJC80157.1"/>
    </source>
</evidence>
<evidence type="ECO:0000256" key="2">
    <source>
        <dbReference type="ARBA" id="ARBA00023015"/>
    </source>
</evidence>
<evidence type="ECO:0000256" key="4">
    <source>
        <dbReference type="ARBA" id="ARBA00023163"/>
    </source>
</evidence>
<dbReference type="InterPro" id="IPR039425">
    <property type="entry name" value="RNA_pol_sigma-70-like"/>
</dbReference>
<accession>J0CAM7</accession>
<reference evidence="7 8" key="1">
    <citation type="submission" date="2012-02" db="EMBL/GenBank/DDBJ databases">
        <title>Improved High-Quality Draft Sequence of Rhizobium leguminosarum bv. trifolii WSM2297.</title>
        <authorList>
            <consortium name="US DOE Joint Genome Institute"/>
            <person name="Lucas S."/>
            <person name="Han J."/>
            <person name="Lapidus A."/>
            <person name="Cheng J.-F."/>
            <person name="Goodwin L."/>
            <person name="Pitluck S."/>
            <person name="Peters L."/>
            <person name="Ovchinnikova G."/>
            <person name="Zhang X."/>
            <person name="Detter J.C."/>
            <person name="Han C."/>
            <person name="Tapia R."/>
            <person name="Land M."/>
            <person name="Hauser L."/>
            <person name="Kyrpides N."/>
            <person name="Ivanova N."/>
            <person name="Pagani I."/>
            <person name="Brau L."/>
            <person name="Yates R."/>
            <person name="O'Hara G."/>
            <person name="Rui T."/>
            <person name="Howieson J."/>
            <person name="Reeve W."/>
            <person name="Woyke T."/>
        </authorList>
    </citation>
    <scope>NUCLEOTIDE SEQUENCE [LARGE SCALE GENOMIC DNA]</scope>
    <source>
        <strain evidence="7 8">WSM2297</strain>
    </source>
</reference>
<gene>
    <name evidence="7" type="ORF">Rleg4DRAFT_1769</name>
</gene>
<dbReference type="Gene3D" id="1.10.1740.10">
    <property type="match status" value="1"/>
</dbReference>
<evidence type="ECO:0000256" key="1">
    <source>
        <dbReference type="ARBA" id="ARBA00010641"/>
    </source>
</evidence>
<keyword evidence="4" id="KW-0804">Transcription</keyword>
<dbReference type="InterPro" id="IPR013325">
    <property type="entry name" value="RNA_pol_sigma_r2"/>
</dbReference>
<protein>
    <submittedName>
        <fullName evidence="7">RNA polymerase sigma factor, sigma-70 family</fullName>
    </submittedName>
</protein>
<keyword evidence="2" id="KW-0805">Transcription regulation</keyword>
<dbReference type="EMBL" id="JH719395">
    <property type="protein sequence ID" value="EJC80157.1"/>
    <property type="molecule type" value="Genomic_DNA"/>
</dbReference>
<organism evidence="7 8">
    <name type="scientific">Rhizobium leguminosarum bv. trifolii WSM2297</name>
    <dbReference type="NCBI Taxonomy" id="754762"/>
    <lineage>
        <taxon>Bacteria</taxon>
        <taxon>Pseudomonadati</taxon>
        <taxon>Pseudomonadota</taxon>
        <taxon>Alphaproteobacteria</taxon>
        <taxon>Hyphomicrobiales</taxon>
        <taxon>Rhizobiaceae</taxon>
        <taxon>Rhizobium/Agrobacterium group</taxon>
        <taxon>Rhizobium</taxon>
    </lineage>
</organism>
<dbReference type="HOGENOM" id="CLU_047691_1_4_5"/>
<evidence type="ECO:0000259" key="5">
    <source>
        <dbReference type="Pfam" id="PF08281"/>
    </source>
</evidence>
<dbReference type="CDD" id="cd06171">
    <property type="entry name" value="Sigma70_r4"/>
    <property type="match status" value="1"/>
</dbReference>
<dbReference type="AlphaFoldDB" id="J0CAM7"/>
<dbReference type="Pfam" id="PF08281">
    <property type="entry name" value="Sigma70_r4_2"/>
    <property type="match status" value="1"/>
</dbReference>
<dbReference type="PANTHER" id="PTHR43133:SF25">
    <property type="entry name" value="RNA POLYMERASE SIGMA FACTOR RFAY-RELATED"/>
    <property type="match status" value="1"/>
</dbReference>
<dbReference type="InterPro" id="IPR013324">
    <property type="entry name" value="RNA_pol_sigma_r3/r4-like"/>
</dbReference>